<keyword evidence="2" id="KW-1185">Reference proteome</keyword>
<gene>
    <name evidence="1" type="ORF">SAMN05216290_0767</name>
</gene>
<evidence type="ECO:0000313" key="1">
    <source>
        <dbReference type="EMBL" id="SEV93267.1"/>
    </source>
</evidence>
<protein>
    <submittedName>
        <fullName evidence="1">Uncharacterized protein</fullName>
    </submittedName>
</protein>
<organism evidence="1 2">
    <name type="scientific">Roseivirga pacifica</name>
    <dbReference type="NCBI Taxonomy" id="1267423"/>
    <lineage>
        <taxon>Bacteria</taxon>
        <taxon>Pseudomonadati</taxon>
        <taxon>Bacteroidota</taxon>
        <taxon>Cytophagia</taxon>
        <taxon>Cytophagales</taxon>
        <taxon>Roseivirgaceae</taxon>
        <taxon>Roseivirga</taxon>
    </lineage>
</organism>
<dbReference type="AlphaFoldDB" id="A0A1I0MXR7"/>
<dbReference type="InterPro" id="IPR023393">
    <property type="entry name" value="START-like_dom_sf"/>
</dbReference>
<proteinExistence type="predicted"/>
<dbReference type="STRING" id="1267423.SAMN05216290_0767"/>
<dbReference type="Gene3D" id="3.30.530.20">
    <property type="match status" value="1"/>
</dbReference>
<dbReference type="EMBL" id="FOIR01000001">
    <property type="protein sequence ID" value="SEV93267.1"/>
    <property type="molecule type" value="Genomic_DNA"/>
</dbReference>
<dbReference type="Proteomes" id="UP000199437">
    <property type="component" value="Unassembled WGS sequence"/>
</dbReference>
<reference evidence="2" key="1">
    <citation type="submission" date="2016-10" db="EMBL/GenBank/DDBJ databases">
        <authorList>
            <person name="Varghese N."/>
            <person name="Submissions S."/>
        </authorList>
    </citation>
    <scope>NUCLEOTIDE SEQUENCE [LARGE SCALE GENOMIC DNA]</scope>
    <source>
        <strain evidence="2">CGMCC 1.12402</strain>
    </source>
</reference>
<name>A0A1I0MXR7_9BACT</name>
<sequence>MEEVIKGFDDKLFKKLSPPFPKANLLRFDGSKIDDLVCLELDFLFFKQKWASKITDAKQSDDYYEFVDEGIELPFFLKFWKHRHTIYRKTDKTIIEDNIEFQSNNKVTTYILFPFFYLLFFYRKPIYKRTFKANG</sequence>
<evidence type="ECO:0000313" key="2">
    <source>
        <dbReference type="Proteomes" id="UP000199437"/>
    </source>
</evidence>
<accession>A0A1I0MXR7</accession>